<proteinExistence type="predicted"/>
<dbReference type="GO" id="GO:0016423">
    <property type="term" value="F:tRNA (guanine) methyltransferase activity"/>
    <property type="evidence" value="ECO:0007669"/>
    <property type="project" value="TreeGrafter"/>
</dbReference>
<dbReference type="PANTHER" id="PTHR12029">
    <property type="entry name" value="RNA METHYLTRANSFERASE"/>
    <property type="match status" value="1"/>
</dbReference>
<name>A0A061RUK9_9CHLO</name>
<organism evidence="1">
    <name type="scientific">Tetraselmis sp. GSL018</name>
    <dbReference type="NCBI Taxonomy" id="582737"/>
    <lineage>
        <taxon>Eukaryota</taxon>
        <taxon>Viridiplantae</taxon>
        <taxon>Chlorophyta</taxon>
        <taxon>core chlorophytes</taxon>
        <taxon>Chlorodendrophyceae</taxon>
        <taxon>Chlorodendrales</taxon>
        <taxon>Chlorodendraceae</taxon>
        <taxon>Tetraselmis</taxon>
    </lineage>
</organism>
<feature type="non-terminal residue" evidence="1">
    <location>
        <position position="1"/>
    </location>
</feature>
<sequence>GNGGPLQRKAAPVTGQIRWAGDTHDDEDTLAALGLAALEVPLKTSLDERQPSERFLALAEGRQEIVVVASLINKVPNLAGLARTCEVFRASSLVLNDLNAMKDTSFINISVTAEKWVPIYQRGERGGAASIFVAEKPPGLHTRRSGANL</sequence>
<keyword evidence="1" id="KW-0808">Transferase</keyword>
<dbReference type="InterPro" id="IPR029026">
    <property type="entry name" value="tRNA_m1G_MTases_N"/>
</dbReference>
<dbReference type="PANTHER" id="PTHR12029:SF11">
    <property type="entry name" value="METHYLTRANSFERASE TARBP1-RELATED"/>
    <property type="match status" value="1"/>
</dbReference>
<accession>A0A061RUK9</accession>
<dbReference type="AlphaFoldDB" id="A0A061RUK9"/>
<dbReference type="InterPro" id="IPR029028">
    <property type="entry name" value="Alpha/beta_knot_MTases"/>
</dbReference>
<dbReference type="InterPro" id="IPR045330">
    <property type="entry name" value="TRM3/TARBP1"/>
</dbReference>
<reference evidence="1" key="1">
    <citation type="submission" date="2014-05" db="EMBL/GenBank/DDBJ databases">
        <title>The transcriptome of the halophilic microalga Tetraselmis sp. GSL018 isolated from the Great Salt Lake, Utah.</title>
        <authorList>
            <person name="Jinkerson R.E."/>
            <person name="D'Adamo S."/>
            <person name="Posewitz M.C."/>
        </authorList>
    </citation>
    <scope>NUCLEOTIDE SEQUENCE</scope>
    <source>
        <strain evidence="1">GSL018</strain>
    </source>
</reference>
<gene>
    <name evidence="1" type="primary">TRM3</name>
    <name evidence="1" type="ORF">TSPGSL018_22598</name>
</gene>
<evidence type="ECO:0000313" key="1">
    <source>
        <dbReference type="EMBL" id="JAC75613.1"/>
    </source>
</evidence>
<protein>
    <submittedName>
        <fullName evidence="1">tRNA guanosine-2'-O-methyltransferase</fullName>
    </submittedName>
</protein>
<dbReference type="EMBL" id="GBEZ01010026">
    <property type="protein sequence ID" value="JAC75613.1"/>
    <property type="molecule type" value="Transcribed_RNA"/>
</dbReference>
<dbReference type="Gene3D" id="3.40.1280.10">
    <property type="match status" value="1"/>
</dbReference>
<keyword evidence="1" id="KW-0489">Methyltransferase</keyword>
<dbReference type="SUPFAM" id="SSF75217">
    <property type="entry name" value="alpha/beta knot"/>
    <property type="match status" value="1"/>
</dbReference>
<dbReference type="GO" id="GO:0030488">
    <property type="term" value="P:tRNA methylation"/>
    <property type="evidence" value="ECO:0007669"/>
    <property type="project" value="TreeGrafter"/>
</dbReference>